<proteinExistence type="predicted"/>
<dbReference type="HOGENOM" id="CLU_351487_0_0_6"/>
<feature type="repeat" description="TPR" evidence="1">
    <location>
        <begin position="122"/>
        <end position="155"/>
    </location>
</feature>
<evidence type="ECO:0000313" key="4">
    <source>
        <dbReference type="Proteomes" id="UP000001432"/>
    </source>
</evidence>
<accession>A3N3L5</accession>
<protein>
    <submittedName>
        <fullName evidence="3">Biofilm PGA synthesis protein PgaA</fullName>
    </submittedName>
</protein>
<dbReference type="NCBIfam" id="TIGR03939">
    <property type="entry name" value="PGA_TPR_OMP"/>
    <property type="match status" value="1"/>
</dbReference>
<dbReference type="RefSeq" id="WP_011848680.1">
    <property type="nucleotide sequence ID" value="NC_009053.1"/>
</dbReference>
<dbReference type="SUPFAM" id="SSF48452">
    <property type="entry name" value="TPR-like"/>
    <property type="match status" value="2"/>
</dbReference>
<dbReference type="PROSITE" id="PS50005">
    <property type="entry name" value="TPR"/>
    <property type="match status" value="1"/>
</dbReference>
<dbReference type="Pfam" id="PF21197">
    <property type="entry name" value="PgaA_barrel"/>
    <property type="match status" value="1"/>
</dbReference>
<evidence type="ECO:0000256" key="1">
    <source>
        <dbReference type="PROSITE-ProRule" id="PRU00339"/>
    </source>
</evidence>
<organism evidence="3 4">
    <name type="scientific">Actinobacillus pleuropneumoniae serotype 5b (strain L20)</name>
    <dbReference type="NCBI Taxonomy" id="416269"/>
    <lineage>
        <taxon>Bacteria</taxon>
        <taxon>Pseudomonadati</taxon>
        <taxon>Pseudomonadota</taxon>
        <taxon>Gammaproteobacteria</taxon>
        <taxon>Pasteurellales</taxon>
        <taxon>Pasteurellaceae</taxon>
        <taxon>Actinobacillus</taxon>
    </lineage>
</organism>
<gene>
    <name evidence="3" type="primary">pgaA</name>
    <name evidence="3" type="ordered locus">APL_1921</name>
</gene>
<dbReference type="Gene3D" id="1.25.40.10">
    <property type="entry name" value="Tetratricopeptide repeat domain"/>
    <property type="match status" value="2"/>
</dbReference>
<dbReference type="Proteomes" id="UP000001432">
    <property type="component" value="Chromosome"/>
</dbReference>
<dbReference type="GO" id="GO:1901515">
    <property type="term" value="F:poly-beta-1,6-N-acetyl-D-glucosamine transmembrane transporter activity"/>
    <property type="evidence" value="ECO:0007669"/>
    <property type="project" value="InterPro"/>
</dbReference>
<dbReference type="EMBL" id="CP000569">
    <property type="protein sequence ID" value="ABN75001.1"/>
    <property type="molecule type" value="Genomic_DNA"/>
</dbReference>
<dbReference type="AlphaFoldDB" id="A3N3L5"/>
<dbReference type="InterPro" id="IPR023870">
    <property type="entry name" value="PGA_export_porin_PgaA"/>
</dbReference>
<dbReference type="EnsemblBacteria" id="ABN75001">
    <property type="protein sequence ID" value="ABN75001"/>
    <property type="gene ID" value="APL_1921"/>
</dbReference>
<reference evidence="3 4" key="1">
    <citation type="journal article" date="2008" name="J. Bacteriol.">
        <title>The complete genome sequence of Actinobacillus pleuropneumoniae L20 (serotype 5b).</title>
        <authorList>
            <person name="Foote S.J."/>
            <person name="Bosse J.T."/>
            <person name="Bouevitch A.B."/>
            <person name="Langford P.R."/>
            <person name="Young N.M."/>
            <person name="Nash J.H."/>
        </authorList>
    </citation>
    <scope>NUCLEOTIDE SEQUENCE [LARGE SCALE GENOMIC DNA]</scope>
    <source>
        <strain evidence="3 4">L20</strain>
    </source>
</reference>
<evidence type="ECO:0000259" key="2">
    <source>
        <dbReference type="Pfam" id="PF21197"/>
    </source>
</evidence>
<dbReference type="KEGG" id="apl:APL_1921"/>
<dbReference type="InterPro" id="IPR011990">
    <property type="entry name" value="TPR-like_helical_dom_sf"/>
</dbReference>
<feature type="domain" description="PgaA membrane beta barrel" evidence="2">
    <location>
        <begin position="632"/>
        <end position="827"/>
    </location>
</feature>
<dbReference type="InterPro" id="IPR049003">
    <property type="entry name" value="PgaA_barrel"/>
</dbReference>
<dbReference type="STRING" id="416269.APL_1921"/>
<dbReference type="InterPro" id="IPR019734">
    <property type="entry name" value="TPR_rpt"/>
</dbReference>
<evidence type="ECO:0000313" key="3">
    <source>
        <dbReference type="EMBL" id="ABN75001.1"/>
    </source>
</evidence>
<sequence>MRLRMLMRISGIINTIINLTKLWMYFMEIKFNSLALCLLSTTFLNTALANASPIDIKREEIVIFSRQGDSQLTQAISQLSDLYKKTGDRKVRDDLIALMMRKGEFKHAINVCADCNINHFSESELENLAKAYRNSKDFPKALQLYRKLSQKYPNNPNGLLGSSLVEVELSKYADAKKHLTQYKSKFGADNSYREASNYLLDHTEPNLLKLGRWHQQLQAEPNPELALKLYRLATKLNVLPIQSELVKRYPNLFSQKDLNWLEHGQVISSIKGDDNLKMSGLKSGYMRLTNIIDSLEQDNPLYRQAVQDRMILANKMNNKALVIKDYEILKSLNQEMPNYVQEAYADMLLKDGSPFKALEIYQKLAESEQANNKHISTALLFKLINASSDAGYFEQAQIYQDQIKESKQIWDFTRRTRLLNPNYEQAFYSQVNLHNWRGNKSKAVAVLEDRLTNLTPGDPWAMLALSDLESSRNNHDRANVLVDKASQFLGKDQALYKHQSANIALNQGNFAKAYQIIESYTAEEKESAEAVLKRYDEARRGGFTASFGISHQTAPSNKQSNELSQEYYLNSAKTTEGHYAYVHYSEDKVPTEGEVLKQRRIGAGSYLNFFPFNLTLEAGKGIKLNEKGYVSVNSGYVLNENWKFELSGNINGSSAPIKAINQKVYTKDIGFGTTYTYRDLVQVGTGVNAMKFDDDNMRKSFYLWASSQTFQHDRWALNNGIRFDYQRNKNIASAWYYNPDKSRNIEFSTDLSYRQPMNYGLVLTHHLKGLVGKYKQQNHKAEHSWAVSYGHDWRITKKINLSYEIGRKKNIYDGAAEFNNYGNVNFSYSF</sequence>
<dbReference type="eggNOG" id="COG3118">
    <property type="taxonomic scope" value="Bacteria"/>
</dbReference>
<name>A3N3L5_ACTP2</name>
<keyword evidence="1" id="KW-0802">TPR repeat</keyword>